<dbReference type="GO" id="GO:0006520">
    <property type="term" value="P:amino acid metabolic process"/>
    <property type="evidence" value="ECO:0007669"/>
    <property type="project" value="InterPro"/>
</dbReference>
<comment type="caution">
    <text evidence="8">The sequence shown here is derived from an EMBL/GenBank/DDBJ whole genome shotgun (WGS) entry which is preliminary data.</text>
</comment>
<evidence type="ECO:0000256" key="5">
    <source>
        <dbReference type="ARBA" id="ARBA00022679"/>
    </source>
</evidence>
<comment type="subunit">
    <text evidence="3">Homodimer.</text>
</comment>
<comment type="cofactor">
    <cofactor evidence="1">
        <name>pyridoxal 5'-phosphate</name>
        <dbReference type="ChEBI" id="CHEBI:597326"/>
    </cofactor>
</comment>
<gene>
    <name evidence="8" type="ORF">COB11_06845</name>
</gene>
<dbReference type="AlphaFoldDB" id="A0A2A4YDB5"/>
<feature type="domain" description="Aminotransferase class I/classII large" evidence="7">
    <location>
        <begin position="29"/>
        <end position="393"/>
    </location>
</feature>
<evidence type="ECO:0000256" key="6">
    <source>
        <dbReference type="ARBA" id="ARBA00022898"/>
    </source>
</evidence>
<evidence type="ECO:0000259" key="7">
    <source>
        <dbReference type="Pfam" id="PF00155"/>
    </source>
</evidence>
<dbReference type="NCBIfam" id="NF006719">
    <property type="entry name" value="PRK09257.1"/>
    <property type="match status" value="1"/>
</dbReference>
<dbReference type="InterPro" id="IPR015424">
    <property type="entry name" value="PyrdxlP-dep_Trfase"/>
</dbReference>
<evidence type="ECO:0000256" key="2">
    <source>
        <dbReference type="ARBA" id="ARBA00007441"/>
    </source>
</evidence>
<keyword evidence="5 8" id="KW-0808">Transferase</keyword>
<organism evidence="8 9">
    <name type="scientific">Aerophobetes bacterium</name>
    <dbReference type="NCBI Taxonomy" id="2030807"/>
    <lineage>
        <taxon>Bacteria</taxon>
        <taxon>Candidatus Aerophobota</taxon>
    </lineage>
</organism>
<dbReference type="PANTHER" id="PTHR11879">
    <property type="entry name" value="ASPARTATE AMINOTRANSFERASE"/>
    <property type="match status" value="1"/>
</dbReference>
<dbReference type="InterPro" id="IPR015422">
    <property type="entry name" value="PyrdxlP-dep_Trfase_small"/>
</dbReference>
<dbReference type="GO" id="GO:0042802">
    <property type="term" value="F:identical protein binding"/>
    <property type="evidence" value="ECO:0007669"/>
    <property type="project" value="TreeGrafter"/>
</dbReference>
<evidence type="ECO:0000256" key="1">
    <source>
        <dbReference type="ARBA" id="ARBA00001933"/>
    </source>
</evidence>
<accession>A0A2A4YDB5</accession>
<name>A0A2A4YDB5_UNCAE</name>
<dbReference type="Pfam" id="PF00155">
    <property type="entry name" value="Aminotran_1_2"/>
    <property type="match status" value="1"/>
</dbReference>
<dbReference type="PRINTS" id="PR00799">
    <property type="entry name" value="TRANSAMINASE"/>
</dbReference>
<dbReference type="InterPro" id="IPR004839">
    <property type="entry name" value="Aminotransferase_I/II_large"/>
</dbReference>
<reference evidence="9" key="1">
    <citation type="submission" date="2017-08" db="EMBL/GenBank/DDBJ databases">
        <title>A dynamic microbial community with high functional redundancy inhabits the cold, oxic subseafloor aquifer.</title>
        <authorList>
            <person name="Tully B.J."/>
            <person name="Wheat C.G."/>
            <person name="Glazer B.T."/>
            <person name="Huber J.A."/>
        </authorList>
    </citation>
    <scope>NUCLEOTIDE SEQUENCE [LARGE SCALE GENOMIC DNA]</scope>
</reference>
<dbReference type="FunFam" id="3.40.640.10:FF:000066">
    <property type="entry name" value="Aspartate aminotransferase"/>
    <property type="match status" value="1"/>
</dbReference>
<dbReference type="InterPro" id="IPR015421">
    <property type="entry name" value="PyrdxlP-dep_Trfase_major"/>
</dbReference>
<keyword evidence="4 8" id="KW-0032">Aminotransferase</keyword>
<proteinExistence type="inferred from homology"/>
<evidence type="ECO:0000313" key="9">
    <source>
        <dbReference type="Proteomes" id="UP000217838"/>
    </source>
</evidence>
<keyword evidence="6" id="KW-0663">Pyridoxal phosphate</keyword>
<comment type="similarity">
    <text evidence="2">Belongs to the class-I pyridoxal-phosphate-dependent aminotransferase family.</text>
</comment>
<dbReference type="SUPFAM" id="SSF53383">
    <property type="entry name" value="PLP-dependent transferases"/>
    <property type="match status" value="1"/>
</dbReference>
<dbReference type="GO" id="GO:0030170">
    <property type="term" value="F:pyridoxal phosphate binding"/>
    <property type="evidence" value="ECO:0007669"/>
    <property type="project" value="InterPro"/>
</dbReference>
<dbReference type="CDD" id="cd00609">
    <property type="entry name" value="AAT_like"/>
    <property type="match status" value="1"/>
</dbReference>
<dbReference type="PANTHER" id="PTHR11879:SF22">
    <property type="entry name" value="ASPARTATE AMINOTRANSFERASE, MITOCHONDRIAL"/>
    <property type="match status" value="1"/>
</dbReference>
<protein>
    <submittedName>
        <fullName evidence="8">Amino acid aminotransferase</fullName>
    </submittedName>
</protein>
<evidence type="ECO:0000256" key="4">
    <source>
        <dbReference type="ARBA" id="ARBA00022576"/>
    </source>
</evidence>
<dbReference type="Proteomes" id="UP000217838">
    <property type="component" value="Unassembled WGS sequence"/>
</dbReference>
<dbReference type="EMBL" id="NVUU01000090">
    <property type="protein sequence ID" value="PCI92681.1"/>
    <property type="molecule type" value="Genomic_DNA"/>
</dbReference>
<evidence type="ECO:0000313" key="8">
    <source>
        <dbReference type="EMBL" id="PCI92681.1"/>
    </source>
</evidence>
<dbReference type="Gene3D" id="3.40.640.10">
    <property type="entry name" value="Type I PLP-dependent aspartate aminotransferase-like (Major domain)"/>
    <property type="match status" value="1"/>
</dbReference>
<dbReference type="GO" id="GO:0008483">
    <property type="term" value="F:transaminase activity"/>
    <property type="evidence" value="ECO:0007669"/>
    <property type="project" value="UniProtKB-KW"/>
</dbReference>
<sequence length="400" mass="45159">MSYFEHLELLPPDPILSLTWAFKKEKNPHKVDLSVGIYHNANLDKEILKCVKKAEEALLKLEIDKAYLPVEGNPVFIKDTEKLIFGSELAEQLKGRIIGAQTPGGTGALRMGGEFLKYSGLENIAFPSPTWANHPTIFNRCKMKADFYPYYCTETNSLEFDKMMPHLKKLPKKTVILLHACCHNPTGCDLSKEQWNDILTVVKKNGLLPFFDSAYQGLGDNLNDDAYGVRLFARSGIEMLVAYSFSKILGLYGERTGAVFAILSNEKVAKNAATNLKLVIRGNYSNPPRHGGAIASYIFNHPELKNMWRAELSIMQRRITEMRHLFTTKLVDAAKIVDYRHIQDRKGMFCYTGLRKSQVARLKEEYGIYMPGSGRVNVTGLNEDNVHYVVDAIINVTEKS</sequence>
<evidence type="ECO:0000256" key="3">
    <source>
        <dbReference type="ARBA" id="ARBA00011738"/>
    </source>
</evidence>
<dbReference type="Gene3D" id="3.90.1150.10">
    <property type="entry name" value="Aspartate Aminotransferase, domain 1"/>
    <property type="match status" value="1"/>
</dbReference>
<dbReference type="InterPro" id="IPR000796">
    <property type="entry name" value="Asp_trans"/>
</dbReference>